<dbReference type="CDD" id="cd01949">
    <property type="entry name" value="GGDEF"/>
    <property type="match status" value="1"/>
</dbReference>
<dbReference type="InterPro" id="IPR001633">
    <property type="entry name" value="EAL_dom"/>
</dbReference>
<dbReference type="InterPro" id="IPR000160">
    <property type="entry name" value="GGDEF_dom"/>
</dbReference>
<gene>
    <name evidence="4" type="ORF">NOG11_01460</name>
</gene>
<dbReference type="CDD" id="cd01948">
    <property type="entry name" value="EAL"/>
    <property type="match status" value="1"/>
</dbReference>
<evidence type="ECO:0000313" key="5">
    <source>
        <dbReference type="Proteomes" id="UP001142610"/>
    </source>
</evidence>
<protein>
    <submittedName>
        <fullName evidence="4">EAL domain-containing protein</fullName>
    </submittedName>
</protein>
<feature type="domain" description="GGDEF" evidence="3">
    <location>
        <begin position="168"/>
        <end position="301"/>
    </location>
</feature>
<keyword evidence="5" id="KW-1185">Reference proteome</keyword>
<dbReference type="SUPFAM" id="SSF141868">
    <property type="entry name" value="EAL domain-like"/>
    <property type="match status" value="1"/>
</dbReference>
<dbReference type="InterPro" id="IPR050706">
    <property type="entry name" value="Cyclic-di-GMP_PDE-like"/>
</dbReference>
<dbReference type="Gene3D" id="3.20.20.450">
    <property type="entry name" value="EAL domain"/>
    <property type="match status" value="1"/>
</dbReference>
<feature type="domain" description="EAL" evidence="2">
    <location>
        <begin position="312"/>
        <end position="561"/>
    </location>
</feature>
<evidence type="ECO:0000313" key="4">
    <source>
        <dbReference type="EMBL" id="MCQ8184044.1"/>
    </source>
</evidence>
<sequence length="572" mass="62832">MSLHSPFAVGPDTVRFALEASGQAMFEFDPAKGEVSWADPQQAGDLLGKEGPATSSCYDQLLSMITPESAAARAAEVEAAKRDGRSYTTEFTVTEISGRRRWFEERGTWMKIGDRTLMVGVLRRIDAQKEREAQLTYMAGHDEMTGMLNRARMKNALENALDTVGDGEGSAFYLVGIDNVGGINVSFGFEAADEVISSVAKRFESVLSSDVVCGRVAGTKFGILARGRSPEIIRARAIELLNAVRQDVIQTRSGSIAASVCIGVVPLGAEQGSADAAMAQAEAALDQARQSGPASWSLFSDHTDPVSTRHRDSEMSDTILSALNDRRVSIAFQPIVRDTDSPWKKHECLIRLDSEDGEEIAAPNFVASAERLGLIHLLDRRVLELACRALTREPEIELAVNVSWETVKDPVWADGYIGHLRANAHVAERLTIELTETRIVDAIEASEEFVARIKGLGAKFALDDFGAGYTSFRNLKALDIDILKIDGSFITGLAQSRENQLFVRTLVDLARNFEMQTVAEWVDNEQDARILKALGVDYLQGFFISKPTRRPEWTEREEVLAQSTEAMKRPAL</sequence>
<dbReference type="PROSITE" id="PS50887">
    <property type="entry name" value="GGDEF"/>
    <property type="match status" value="1"/>
</dbReference>
<evidence type="ECO:0000256" key="1">
    <source>
        <dbReference type="SAM" id="MobiDB-lite"/>
    </source>
</evidence>
<dbReference type="InterPro" id="IPR035965">
    <property type="entry name" value="PAS-like_dom_sf"/>
</dbReference>
<dbReference type="GO" id="GO:0071111">
    <property type="term" value="F:cyclic-guanylate-specific phosphodiesterase activity"/>
    <property type="evidence" value="ECO:0007669"/>
    <property type="project" value="InterPro"/>
</dbReference>
<name>A0A9X2L6W2_9PROT</name>
<dbReference type="NCBIfam" id="TIGR00254">
    <property type="entry name" value="GGDEF"/>
    <property type="match status" value="1"/>
</dbReference>
<reference evidence="4" key="1">
    <citation type="submission" date="2022-07" db="EMBL/GenBank/DDBJ databases">
        <title>Parvularcula maris sp. nov., an algicidal bacterium isolated from seawater.</title>
        <authorList>
            <person name="Li F."/>
        </authorList>
    </citation>
    <scope>NUCLEOTIDE SEQUENCE</scope>
    <source>
        <strain evidence="4">BGMRC 0090</strain>
    </source>
</reference>
<dbReference type="SMART" id="SM00052">
    <property type="entry name" value="EAL"/>
    <property type="match status" value="1"/>
</dbReference>
<dbReference type="SMART" id="SM00267">
    <property type="entry name" value="GGDEF"/>
    <property type="match status" value="1"/>
</dbReference>
<organism evidence="4 5">
    <name type="scientific">Parvularcula maris</name>
    <dbReference type="NCBI Taxonomy" id="2965077"/>
    <lineage>
        <taxon>Bacteria</taxon>
        <taxon>Pseudomonadati</taxon>
        <taxon>Pseudomonadota</taxon>
        <taxon>Alphaproteobacteria</taxon>
        <taxon>Parvularculales</taxon>
        <taxon>Parvularculaceae</taxon>
        <taxon>Parvularcula</taxon>
    </lineage>
</organism>
<proteinExistence type="predicted"/>
<evidence type="ECO:0000259" key="2">
    <source>
        <dbReference type="PROSITE" id="PS50883"/>
    </source>
</evidence>
<feature type="region of interest" description="Disordered" evidence="1">
    <location>
        <begin position="294"/>
        <end position="313"/>
    </location>
</feature>
<dbReference type="SUPFAM" id="SSF55785">
    <property type="entry name" value="PYP-like sensor domain (PAS domain)"/>
    <property type="match status" value="1"/>
</dbReference>
<accession>A0A9X2L6W2</accession>
<evidence type="ECO:0000259" key="3">
    <source>
        <dbReference type="PROSITE" id="PS50887"/>
    </source>
</evidence>
<dbReference type="Pfam" id="PF00990">
    <property type="entry name" value="GGDEF"/>
    <property type="match status" value="1"/>
</dbReference>
<dbReference type="InterPro" id="IPR029787">
    <property type="entry name" value="Nucleotide_cyclase"/>
</dbReference>
<dbReference type="Pfam" id="PF00563">
    <property type="entry name" value="EAL"/>
    <property type="match status" value="1"/>
</dbReference>
<dbReference type="Proteomes" id="UP001142610">
    <property type="component" value="Unassembled WGS sequence"/>
</dbReference>
<dbReference type="EMBL" id="JANIBC010000001">
    <property type="protein sequence ID" value="MCQ8184044.1"/>
    <property type="molecule type" value="Genomic_DNA"/>
</dbReference>
<dbReference type="InterPro" id="IPR043128">
    <property type="entry name" value="Rev_trsase/Diguanyl_cyclase"/>
</dbReference>
<dbReference type="PROSITE" id="PS50883">
    <property type="entry name" value="EAL"/>
    <property type="match status" value="1"/>
</dbReference>
<comment type="caution">
    <text evidence="4">The sequence shown here is derived from an EMBL/GenBank/DDBJ whole genome shotgun (WGS) entry which is preliminary data.</text>
</comment>
<dbReference type="RefSeq" id="WP_256617850.1">
    <property type="nucleotide sequence ID" value="NZ_JANIBC010000001.1"/>
</dbReference>
<dbReference type="PANTHER" id="PTHR33121">
    <property type="entry name" value="CYCLIC DI-GMP PHOSPHODIESTERASE PDEF"/>
    <property type="match status" value="1"/>
</dbReference>
<dbReference type="AlphaFoldDB" id="A0A9X2L6W2"/>
<dbReference type="InterPro" id="IPR035919">
    <property type="entry name" value="EAL_sf"/>
</dbReference>
<dbReference type="Gene3D" id="3.30.450.20">
    <property type="entry name" value="PAS domain"/>
    <property type="match status" value="1"/>
</dbReference>
<dbReference type="Gene3D" id="3.30.70.270">
    <property type="match status" value="1"/>
</dbReference>
<feature type="compositionally biased region" description="Basic and acidic residues" evidence="1">
    <location>
        <begin position="301"/>
        <end position="313"/>
    </location>
</feature>
<dbReference type="SUPFAM" id="SSF55073">
    <property type="entry name" value="Nucleotide cyclase"/>
    <property type="match status" value="1"/>
</dbReference>
<dbReference type="PANTHER" id="PTHR33121:SF79">
    <property type="entry name" value="CYCLIC DI-GMP PHOSPHODIESTERASE PDED-RELATED"/>
    <property type="match status" value="1"/>
</dbReference>